<comment type="caution">
    <text evidence="2">The sequence shown here is derived from an EMBL/GenBank/DDBJ whole genome shotgun (WGS) entry which is preliminary data.</text>
</comment>
<feature type="region of interest" description="Disordered" evidence="1">
    <location>
        <begin position="320"/>
        <end position="401"/>
    </location>
</feature>
<dbReference type="EMBL" id="JACHEK010000002">
    <property type="protein sequence ID" value="MBB6143268.1"/>
    <property type="molecule type" value="Genomic_DNA"/>
</dbReference>
<protein>
    <submittedName>
        <fullName evidence="2">Uncharacterized protein</fullName>
    </submittedName>
</protein>
<feature type="compositionally biased region" description="Basic and acidic residues" evidence="1">
    <location>
        <begin position="389"/>
        <end position="401"/>
    </location>
</feature>
<feature type="compositionally biased region" description="Polar residues" evidence="1">
    <location>
        <begin position="19"/>
        <end position="29"/>
    </location>
</feature>
<proteinExistence type="predicted"/>
<evidence type="ECO:0000313" key="2">
    <source>
        <dbReference type="EMBL" id="MBB6143268.1"/>
    </source>
</evidence>
<dbReference type="AlphaFoldDB" id="A0A841JXV6"/>
<dbReference type="RefSeq" id="WP_156186211.1">
    <property type="nucleotide sequence ID" value="NZ_JACHEK010000002.1"/>
</dbReference>
<gene>
    <name evidence="2" type="ORF">HNQ77_001212</name>
</gene>
<feature type="compositionally biased region" description="Polar residues" evidence="1">
    <location>
        <begin position="39"/>
        <end position="49"/>
    </location>
</feature>
<dbReference type="Proteomes" id="UP000538666">
    <property type="component" value="Unassembled WGS sequence"/>
</dbReference>
<keyword evidence="3" id="KW-1185">Reference proteome</keyword>
<sequence>MDVDHEAMEDQHPDLHSLGYSSIEQQHSQELPDDEAGQPNGSGTGTHASDSGPEESRKRVRQDASPHSADEPAAKRSKTDEPTYRTTGRLARKTDQGVKNYDDGTKQSGSGWKPRADHIYPKQDDLQWSYQRPSMGDAVTERMKQNPADQGSYSKTMQVDQAEGGGKLGLKQLGVQRNHTIADSYNARLLTEAYNSNMQPGGAAHQAVNDYISTMAGGAETVEAQKATAAFNQALQPGTRHASAGLGNLKQAINLTSSGTNNMRFGSGAVNGDIGKGADYEHNLKGEISPRSQELRESVLNMAQNGAITHDSAFNAVQPTIKHTGDPGRLSGQYASSSSDRQGYDVGAKWGDMQDPETLRPRDRNHFDVTPANPYGVGQAAEDPTGNLESDRKRKSDFLNE</sequence>
<evidence type="ECO:0000256" key="1">
    <source>
        <dbReference type="SAM" id="MobiDB-lite"/>
    </source>
</evidence>
<feature type="compositionally biased region" description="Basic and acidic residues" evidence="1">
    <location>
        <begin position="357"/>
        <end position="367"/>
    </location>
</feature>
<accession>A0A841JXV6</accession>
<feature type="compositionally biased region" description="Basic and acidic residues" evidence="1">
    <location>
        <begin position="54"/>
        <end position="83"/>
    </location>
</feature>
<evidence type="ECO:0000313" key="3">
    <source>
        <dbReference type="Proteomes" id="UP000538666"/>
    </source>
</evidence>
<reference evidence="2 3" key="1">
    <citation type="submission" date="2020-08" db="EMBL/GenBank/DDBJ databases">
        <title>Genomic Encyclopedia of Type Strains, Phase IV (KMG-IV): sequencing the most valuable type-strain genomes for metagenomic binning, comparative biology and taxonomic classification.</title>
        <authorList>
            <person name="Goeker M."/>
        </authorList>
    </citation>
    <scope>NUCLEOTIDE SEQUENCE [LARGE SCALE GENOMIC DNA]</scope>
    <source>
        <strain evidence="2 3">DSM 103733</strain>
    </source>
</reference>
<feature type="region of interest" description="Disordered" evidence="1">
    <location>
        <begin position="1"/>
        <end position="116"/>
    </location>
</feature>
<name>A0A841JXV6_9BACT</name>
<feature type="compositionally biased region" description="Basic and acidic residues" evidence="1">
    <location>
        <begin position="92"/>
        <end position="105"/>
    </location>
</feature>
<feature type="compositionally biased region" description="Basic and acidic residues" evidence="1">
    <location>
        <begin position="1"/>
        <end position="15"/>
    </location>
</feature>
<organism evidence="2 3">
    <name type="scientific">Silvibacterium bohemicum</name>
    <dbReference type="NCBI Taxonomy" id="1577686"/>
    <lineage>
        <taxon>Bacteria</taxon>
        <taxon>Pseudomonadati</taxon>
        <taxon>Acidobacteriota</taxon>
        <taxon>Terriglobia</taxon>
        <taxon>Terriglobales</taxon>
        <taxon>Acidobacteriaceae</taxon>
        <taxon>Silvibacterium</taxon>
    </lineage>
</organism>